<comment type="caution">
    <text evidence="1">The sequence shown here is derived from an EMBL/GenBank/DDBJ whole genome shotgun (WGS) entry which is preliminary data.</text>
</comment>
<accession>U5DNF9</accession>
<dbReference type="EMBL" id="ASSJ01000021">
    <property type="protein sequence ID" value="ERN42407.1"/>
    <property type="molecule type" value="Genomic_DNA"/>
</dbReference>
<dbReference type="Proteomes" id="UP000016960">
    <property type="component" value="Unassembled WGS sequence"/>
</dbReference>
<reference evidence="1 2" key="1">
    <citation type="submission" date="2013-05" db="EMBL/GenBank/DDBJ databases">
        <title>Draft genome sequence of Rubidibacter lacunae KORDI 51-2.</title>
        <authorList>
            <person name="Choi D.H."/>
            <person name="Noh J.H."/>
            <person name="Kwon K.-K."/>
            <person name="Lee J.-H."/>
            <person name="Ryu J.-Y."/>
        </authorList>
    </citation>
    <scope>NUCLEOTIDE SEQUENCE [LARGE SCALE GENOMIC DNA]</scope>
    <source>
        <strain evidence="1 2">KORDI 51-2</strain>
    </source>
</reference>
<dbReference type="InParanoid" id="U5DNF9"/>
<organism evidence="1 2">
    <name type="scientific">Rubidibacter lacunae KORDI 51-2</name>
    <dbReference type="NCBI Taxonomy" id="582515"/>
    <lineage>
        <taxon>Bacteria</taxon>
        <taxon>Bacillati</taxon>
        <taxon>Cyanobacteriota</taxon>
        <taxon>Cyanophyceae</taxon>
        <taxon>Oscillatoriophycideae</taxon>
        <taxon>Chroococcales</taxon>
        <taxon>Aphanothecaceae</taxon>
        <taxon>Rubidibacter</taxon>
    </lineage>
</organism>
<gene>
    <name evidence="1" type="ORF">KR51_00009300</name>
</gene>
<sequence>MGEDRCQARFVYSLEENIMEFLFRGVHYHYQPSALEVEEGEVGGTYRGSPWRLHHPKQSVRRVSHKQMTYRGVDYQV</sequence>
<keyword evidence="2" id="KW-1185">Reference proteome</keyword>
<evidence type="ECO:0000313" key="2">
    <source>
        <dbReference type="Proteomes" id="UP000016960"/>
    </source>
</evidence>
<proteinExistence type="predicted"/>
<evidence type="ECO:0008006" key="3">
    <source>
        <dbReference type="Google" id="ProtNLM"/>
    </source>
</evidence>
<evidence type="ECO:0000313" key="1">
    <source>
        <dbReference type="EMBL" id="ERN42407.1"/>
    </source>
</evidence>
<dbReference type="STRING" id="582515.KR51_00009300"/>
<protein>
    <recommendedName>
        <fullName evidence="3">DUF4278 domain-containing protein</fullName>
    </recommendedName>
</protein>
<dbReference type="InterPro" id="IPR025458">
    <property type="entry name" value="DUF4278"/>
</dbReference>
<dbReference type="AlphaFoldDB" id="U5DNF9"/>
<dbReference type="Pfam" id="PF14105">
    <property type="entry name" value="DUF4278"/>
    <property type="match status" value="1"/>
</dbReference>
<name>U5DNF9_9CHRO</name>